<dbReference type="AlphaFoldDB" id="A0A813ENW8"/>
<name>A0A813ENW8_POLGL</name>
<protein>
    <submittedName>
        <fullName evidence="2">Uncharacterized protein</fullName>
    </submittedName>
</protein>
<feature type="non-terminal residue" evidence="2">
    <location>
        <position position="1"/>
    </location>
</feature>
<comment type="caution">
    <text evidence="2">The sequence shown here is derived from an EMBL/GenBank/DDBJ whole genome shotgun (WGS) entry which is preliminary data.</text>
</comment>
<feature type="region of interest" description="Disordered" evidence="1">
    <location>
        <begin position="1"/>
        <end position="32"/>
    </location>
</feature>
<evidence type="ECO:0000313" key="2">
    <source>
        <dbReference type="EMBL" id="CAE8602798.1"/>
    </source>
</evidence>
<proteinExistence type="predicted"/>
<organism evidence="2 3">
    <name type="scientific">Polarella glacialis</name>
    <name type="common">Dinoflagellate</name>
    <dbReference type="NCBI Taxonomy" id="89957"/>
    <lineage>
        <taxon>Eukaryota</taxon>
        <taxon>Sar</taxon>
        <taxon>Alveolata</taxon>
        <taxon>Dinophyceae</taxon>
        <taxon>Suessiales</taxon>
        <taxon>Suessiaceae</taxon>
        <taxon>Polarella</taxon>
    </lineage>
</organism>
<keyword evidence="3" id="KW-1185">Reference proteome</keyword>
<evidence type="ECO:0000256" key="1">
    <source>
        <dbReference type="SAM" id="MobiDB-lite"/>
    </source>
</evidence>
<dbReference type="EMBL" id="CAJNNV010014658">
    <property type="protein sequence ID" value="CAE8602798.1"/>
    <property type="molecule type" value="Genomic_DNA"/>
</dbReference>
<accession>A0A813ENW8</accession>
<reference evidence="2" key="1">
    <citation type="submission" date="2021-02" db="EMBL/GenBank/DDBJ databases">
        <authorList>
            <person name="Dougan E. K."/>
            <person name="Rhodes N."/>
            <person name="Thang M."/>
            <person name="Chan C."/>
        </authorList>
    </citation>
    <scope>NUCLEOTIDE SEQUENCE</scope>
</reference>
<sequence length="102" mass="10785">SGAGPSVRGVSTPVRQPHANDDGGPFTPRSSSMATLEVHELADFKGANSWDEIDRRLNGVALGPLRDLLTRKGHDAPATKKAAIKAIMGILRAKYGQKPATI</sequence>
<evidence type="ECO:0000313" key="3">
    <source>
        <dbReference type="Proteomes" id="UP000654075"/>
    </source>
</evidence>
<dbReference type="Proteomes" id="UP000654075">
    <property type="component" value="Unassembled WGS sequence"/>
</dbReference>
<gene>
    <name evidence="2" type="ORF">PGLA1383_LOCUS21033</name>
</gene>